<dbReference type="SMART" id="SM00458">
    <property type="entry name" value="RICIN"/>
    <property type="match status" value="1"/>
</dbReference>
<keyword evidence="4" id="KW-1185">Reference proteome</keyword>
<evidence type="ECO:0000313" key="4">
    <source>
        <dbReference type="Proteomes" id="UP000622552"/>
    </source>
</evidence>
<sequence length="440" mass="44693">MKHRLRTLLSVTVATVVAAGTLVLGGGAAYAQDPGSCSKSTGSTGEGLPIRATCSSTADTTTWVVTDLCSYPFSFPPTIYRVYGNQVAGNGTSTAWCNPGDAPSVRNSDIQIIILSAAAPSITASPSTVVIPAGQVMGTTTVSFSSTNASGTCIWISQTGEAPRLWSCNGAAGSGLVWPYVPVGGYTKFLLTTSSTAPSPVLATTTATGVTPTGTVTASPSTVVIPAGQTAGTTTVSFTSTYTNGTCIWISQTGEAPRLWSCGGAAGSGLVWPYVPVGGYTKFLLTTSSTAPSPVLATTTATGVTPPPDGPAGTIVSAYSNKCVDVAGGLTANGTHVQLYDCNGTASQRWTVTAAHTLSAFGKCMDVSGGVTANGTKVWLYDCNGTGAQVWMPQADGTLLNPMSGRCLDDPYGVTTNGTQLDIWDCVAGATNEKWSVPHS</sequence>
<keyword evidence="1" id="KW-0732">Signal</keyword>
<evidence type="ECO:0000259" key="2">
    <source>
        <dbReference type="SMART" id="SM00458"/>
    </source>
</evidence>
<dbReference type="Gene3D" id="2.80.10.50">
    <property type="match status" value="1"/>
</dbReference>
<evidence type="ECO:0000256" key="1">
    <source>
        <dbReference type="SAM" id="SignalP"/>
    </source>
</evidence>
<dbReference type="Proteomes" id="UP000622552">
    <property type="component" value="Unassembled WGS sequence"/>
</dbReference>
<feature type="signal peptide" evidence="1">
    <location>
        <begin position="1"/>
        <end position="31"/>
    </location>
</feature>
<dbReference type="CDD" id="cd23451">
    <property type="entry name" value="beta-trefoil_Ricin_laminarinase"/>
    <property type="match status" value="1"/>
</dbReference>
<proteinExistence type="predicted"/>
<dbReference type="Pfam" id="PF00652">
    <property type="entry name" value="Ricin_B_lectin"/>
    <property type="match status" value="1"/>
</dbReference>
<feature type="chain" id="PRO_5035222240" description="Ricin B lectin domain-containing protein" evidence="1">
    <location>
        <begin position="32"/>
        <end position="440"/>
    </location>
</feature>
<dbReference type="InterPro" id="IPR000772">
    <property type="entry name" value="Ricin_B_lectin"/>
</dbReference>
<reference evidence="3" key="1">
    <citation type="submission" date="2020-11" db="EMBL/GenBank/DDBJ databases">
        <title>Sequencing the genomes of 1000 actinobacteria strains.</title>
        <authorList>
            <person name="Klenk H.-P."/>
        </authorList>
    </citation>
    <scope>NUCLEOTIDE SEQUENCE</scope>
    <source>
        <strain evidence="3">DSM 45356</strain>
    </source>
</reference>
<dbReference type="AlphaFoldDB" id="A0A8J7G989"/>
<protein>
    <recommendedName>
        <fullName evidence="2">Ricin B lectin domain-containing protein</fullName>
    </recommendedName>
</protein>
<dbReference type="InterPro" id="IPR035992">
    <property type="entry name" value="Ricin_B-like_lectins"/>
</dbReference>
<gene>
    <name evidence="3" type="ORF">IW245_002277</name>
</gene>
<dbReference type="RefSeq" id="WP_233472370.1">
    <property type="nucleotide sequence ID" value="NZ_BONS01000001.1"/>
</dbReference>
<comment type="caution">
    <text evidence="3">The sequence shown here is derived from an EMBL/GenBank/DDBJ whole genome shotgun (WGS) entry which is preliminary data.</text>
</comment>
<name>A0A8J7G989_9ACTN</name>
<accession>A0A8J7G989</accession>
<feature type="domain" description="Ricin B lectin" evidence="2">
    <location>
        <begin position="310"/>
        <end position="438"/>
    </location>
</feature>
<dbReference type="PROSITE" id="PS50231">
    <property type="entry name" value="RICIN_B_LECTIN"/>
    <property type="match status" value="1"/>
</dbReference>
<evidence type="ECO:0000313" key="3">
    <source>
        <dbReference type="EMBL" id="MBG6136083.1"/>
    </source>
</evidence>
<dbReference type="EMBL" id="JADOUF010000001">
    <property type="protein sequence ID" value="MBG6136083.1"/>
    <property type="molecule type" value="Genomic_DNA"/>
</dbReference>
<organism evidence="3 4">
    <name type="scientific">Longispora fulva</name>
    <dbReference type="NCBI Taxonomy" id="619741"/>
    <lineage>
        <taxon>Bacteria</taxon>
        <taxon>Bacillati</taxon>
        <taxon>Actinomycetota</taxon>
        <taxon>Actinomycetes</taxon>
        <taxon>Micromonosporales</taxon>
        <taxon>Micromonosporaceae</taxon>
        <taxon>Longispora</taxon>
    </lineage>
</organism>
<dbReference type="SUPFAM" id="SSF50370">
    <property type="entry name" value="Ricin B-like lectins"/>
    <property type="match status" value="1"/>
</dbReference>